<reference evidence="2 3" key="1">
    <citation type="submission" date="2020-02" db="EMBL/GenBank/DDBJ databases">
        <title>Draft genome sequence of Lactococcus sp. Hs30E4-3.</title>
        <authorList>
            <person name="Noda S."/>
            <person name="Yuki M."/>
            <person name="Ohkuma M."/>
        </authorList>
    </citation>
    <scope>NUCLEOTIDE SEQUENCE [LARGE SCALE GENOMIC DNA]</scope>
    <source>
        <strain evidence="2 3">Hs30E4-3</strain>
    </source>
</reference>
<keyword evidence="1" id="KW-0812">Transmembrane</keyword>
<dbReference type="AlphaFoldDB" id="A0A6A0BCV0"/>
<evidence type="ECO:0000256" key="1">
    <source>
        <dbReference type="SAM" id="Phobius"/>
    </source>
</evidence>
<dbReference type="Proteomes" id="UP000480303">
    <property type="component" value="Unassembled WGS sequence"/>
</dbReference>
<dbReference type="RefSeq" id="WP_172208653.1">
    <property type="nucleotide sequence ID" value="NZ_BLLI01000027.1"/>
</dbReference>
<name>A0A6A0BCV0_9LACT</name>
<sequence>MNSFKILGWKKSFLAIMVGVLLFILPKIYSMVTFYFPESQRGIYMAVDEETLLIDSREAGYI</sequence>
<dbReference type="EMBL" id="BLLI01000027">
    <property type="protein sequence ID" value="GFH42533.1"/>
    <property type="molecule type" value="Genomic_DNA"/>
</dbReference>
<keyword evidence="3" id="KW-1185">Reference proteome</keyword>
<evidence type="ECO:0000313" key="3">
    <source>
        <dbReference type="Proteomes" id="UP000480303"/>
    </source>
</evidence>
<proteinExistence type="predicted"/>
<organism evidence="2 3">
    <name type="scientific">Pseudolactococcus hodotermopsidis</name>
    <dbReference type="NCBI Taxonomy" id="2709157"/>
    <lineage>
        <taxon>Bacteria</taxon>
        <taxon>Bacillati</taxon>
        <taxon>Bacillota</taxon>
        <taxon>Bacilli</taxon>
        <taxon>Lactobacillales</taxon>
        <taxon>Streptococcaceae</taxon>
        <taxon>Pseudolactococcus</taxon>
    </lineage>
</organism>
<feature type="transmembrane region" description="Helical" evidence="1">
    <location>
        <begin position="12"/>
        <end position="36"/>
    </location>
</feature>
<keyword evidence="1" id="KW-1133">Transmembrane helix</keyword>
<comment type="caution">
    <text evidence="2">The sequence shown here is derived from an EMBL/GenBank/DDBJ whole genome shotgun (WGS) entry which is preliminary data.</text>
</comment>
<accession>A0A6A0BCV0</accession>
<evidence type="ECO:0000313" key="2">
    <source>
        <dbReference type="EMBL" id="GFH42533.1"/>
    </source>
</evidence>
<keyword evidence="1" id="KW-0472">Membrane</keyword>
<gene>
    <name evidence="2" type="ORF">Hs30E_10840</name>
</gene>
<protein>
    <submittedName>
        <fullName evidence="2">Uncharacterized protein</fullName>
    </submittedName>
</protein>